<evidence type="ECO:0000313" key="5">
    <source>
        <dbReference type="EMBL" id="CAK9000831.1"/>
    </source>
</evidence>
<evidence type="ECO:0000256" key="1">
    <source>
        <dbReference type="ARBA" id="ARBA00022737"/>
    </source>
</evidence>
<keyword evidence="6" id="KW-1185">Reference proteome</keyword>
<dbReference type="SUPFAM" id="SSF54791">
    <property type="entry name" value="Eukaryotic type KH-domain (KH-domain type I)"/>
    <property type="match status" value="4"/>
</dbReference>
<dbReference type="PROSITE" id="PS50084">
    <property type="entry name" value="KH_TYPE_1"/>
    <property type="match status" value="4"/>
</dbReference>
<feature type="domain" description="K Homology" evidence="4">
    <location>
        <begin position="246"/>
        <end position="313"/>
    </location>
</feature>
<feature type="region of interest" description="Disordered" evidence="3">
    <location>
        <begin position="58"/>
        <end position="85"/>
    </location>
</feature>
<name>A0ABP0IE01_9DINO</name>
<dbReference type="EMBL" id="CAXAMN010002692">
    <property type="protein sequence ID" value="CAK9000831.1"/>
    <property type="molecule type" value="Genomic_DNA"/>
</dbReference>
<feature type="compositionally biased region" description="Polar residues" evidence="3">
    <location>
        <begin position="454"/>
        <end position="463"/>
    </location>
</feature>
<dbReference type="InterPro" id="IPR036612">
    <property type="entry name" value="KH_dom_type_1_sf"/>
</dbReference>
<dbReference type="InterPro" id="IPR004087">
    <property type="entry name" value="KH_dom"/>
</dbReference>
<sequence length="474" mass="51908">MIAEVEEVGPIPEDLSGPGAAMADRKKGPNCQAFVPPMPGGMPFPMFPFPPLWPWPMPNTGAEPSGRRSPRRRRRSSSSRAEGNCKDSVLVRRNLMGRVIGRGGGVINTIRQDSGARIDAEDRDEDHCEFRITGTEEQVRRAKTMIREQADRVALERHPLGDQIEEKDIAADLEFPASILGALIGPRGSKINEVRETSGAKIQVKKQEERCHVLLTGSDEQVASARELVESIAEEAKQVTEMPRPGEEDERLEFPLAVAGRIIGSRGVQISEVRSRSGAQVKIEKLEETCRVYLGGSPEQVEKAKKMIVSLAEENHLPGRGDAEDTVEIPLSMVGRVIGKGGETVQRLQRESGAKIDVNNQLDPSPVRLSGTRDAITRAKYLLREVLDRAGYTPPEWRVPQAYPGYDAWAMWSGAGYVPQGMPQSMAQNMPRSMPTWDLPAGDGGGGGGWRSAPQLTNSPNAESKSEEIDLDEL</sequence>
<evidence type="ECO:0000256" key="3">
    <source>
        <dbReference type="SAM" id="MobiDB-lite"/>
    </source>
</evidence>
<protein>
    <recommendedName>
        <fullName evidence="4">K Homology domain-containing protein</fullName>
    </recommendedName>
</protein>
<comment type="caution">
    <text evidence="5">The sequence shown here is derived from an EMBL/GenBank/DDBJ whole genome shotgun (WGS) entry which is preliminary data.</text>
</comment>
<gene>
    <name evidence="5" type="ORF">CCMP2556_LOCUS6226</name>
</gene>
<keyword evidence="1" id="KW-0677">Repeat</keyword>
<feature type="domain" description="K Homology" evidence="4">
    <location>
        <begin position="167"/>
        <end position="234"/>
    </location>
</feature>
<keyword evidence="2" id="KW-0694">RNA-binding</keyword>
<feature type="region of interest" description="Disordered" evidence="3">
    <location>
        <begin position="432"/>
        <end position="474"/>
    </location>
</feature>
<reference evidence="5 6" key="1">
    <citation type="submission" date="2024-02" db="EMBL/GenBank/DDBJ databases">
        <authorList>
            <person name="Chen Y."/>
            <person name="Shah S."/>
            <person name="Dougan E. K."/>
            <person name="Thang M."/>
            <person name="Chan C."/>
        </authorList>
    </citation>
    <scope>NUCLEOTIDE SEQUENCE [LARGE SCALE GENOMIC DNA]</scope>
</reference>
<evidence type="ECO:0000313" key="6">
    <source>
        <dbReference type="Proteomes" id="UP001642484"/>
    </source>
</evidence>
<feature type="domain" description="K Homology" evidence="4">
    <location>
        <begin position="83"/>
        <end position="151"/>
    </location>
</feature>
<dbReference type="CDD" id="cd00105">
    <property type="entry name" value="KH-I"/>
    <property type="match status" value="2"/>
</dbReference>
<feature type="compositionally biased region" description="Basic residues" evidence="3">
    <location>
        <begin position="68"/>
        <end position="77"/>
    </location>
</feature>
<evidence type="ECO:0000256" key="2">
    <source>
        <dbReference type="PROSITE-ProRule" id="PRU00117"/>
    </source>
</evidence>
<dbReference type="Pfam" id="PF00013">
    <property type="entry name" value="KH_1"/>
    <property type="match status" value="4"/>
</dbReference>
<dbReference type="InterPro" id="IPR004088">
    <property type="entry name" value="KH_dom_type_1"/>
</dbReference>
<dbReference type="Gene3D" id="3.30.1370.10">
    <property type="entry name" value="K Homology domain, type 1"/>
    <property type="match status" value="4"/>
</dbReference>
<dbReference type="SMART" id="SM00322">
    <property type="entry name" value="KH"/>
    <property type="match status" value="4"/>
</dbReference>
<accession>A0ABP0IE01</accession>
<dbReference type="Proteomes" id="UP001642484">
    <property type="component" value="Unassembled WGS sequence"/>
</dbReference>
<feature type="region of interest" description="Disordered" evidence="3">
    <location>
        <begin position="1"/>
        <end position="28"/>
    </location>
</feature>
<proteinExistence type="predicted"/>
<evidence type="ECO:0000259" key="4">
    <source>
        <dbReference type="SMART" id="SM00322"/>
    </source>
</evidence>
<feature type="domain" description="K Homology" evidence="4">
    <location>
        <begin position="321"/>
        <end position="388"/>
    </location>
</feature>
<organism evidence="5 6">
    <name type="scientific">Durusdinium trenchii</name>
    <dbReference type="NCBI Taxonomy" id="1381693"/>
    <lineage>
        <taxon>Eukaryota</taxon>
        <taxon>Sar</taxon>
        <taxon>Alveolata</taxon>
        <taxon>Dinophyceae</taxon>
        <taxon>Suessiales</taxon>
        <taxon>Symbiodiniaceae</taxon>
        <taxon>Durusdinium</taxon>
    </lineage>
</organism>
<dbReference type="PANTHER" id="PTHR10288">
    <property type="entry name" value="KH DOMAIN CONTAINING RNA BINDING PROTEIN"/>
    <property type="match status" value="1"/>
</dbReference>